<evidence type="ECO:0000313" key="9">
    <source>
        <dbReference type="EMBL" id="KAK4103655.1"/>
    </source>
</evidence>
<comment type="caution">
    <text evidence="9">The sequence shown here is derived from an EMBL/GenBank/DDBJ whole genome shotgun (WGS) entry which is preliminary data.</text>
</comment>
<dbReference type="InterPro" id="IPR021858">
    <property type="entry name" value="Fun_TF"/>
</dbReference>
<evidence type="ECO:0000256" key="7">
    <source>
        <dbReference type="SAM" id="MobiDB-lite"/>
    </source>
</evidence>
<proteinExistence type="predicted"/>
<evidence type="ECO:0000256" key="6">
    <source>
        <dbReference type="ARBA" id="ARBA00023242"/>
    </source>
</evidence>
<evidence type="ECO:0000256" key="1">
    <source>
        <dbReference type="ARBA" id="ARBA00004123"/>
    </source>
</evidence>
<feature type="compositionally biased region" description="Polar residues" evidence="7">
    <location>
        <begin position="176"/>
        <end position="198"/>
    </location>
</feature>
<feature type="compositionally biased region" description="Low complexity" evidence="7">
    <location>
        <begin position="220"/>
        <end position="243"/>
    </location>
</feature>
<dbReference type="SMART" id="SM00066">
    <property type="entry name" value="GAL4"/>
    <property type="match status" value="1"/>
</dbReference>
<keyword evidence="2" id="KW-0862">Zinc</keyword>
<keyword evidence="10" id="KW-1185">Reference proteome</keyword>
<feature type="domain" description="Zn(2)-C6 fungal-type" evidence="8">
    <location>
        <begin position="89"/>
        <end position="119"/>
    </location>
</feature>
<dbReference type="GO" id="GO:0005634">
    <property type="term" value="C:nucleus"/>
    <property type="evidence" value="ECO:0007669"/>
    <property type="project" value="UniProtKB-SubCell"/>
</dbReference>
<feature type="compositionally biased region" description="Gly residues" evidence="7">
    <location>
        <begin position="716"/>
        <end position="725"/>
    </location>
</feature>
<dbReference type="PANTHER" id="PTHR37534:SF10">
    <property type="entry name" value="ZN(II)2CYS6 TRANSCRIPTION FACTOR (EUROFUNG)"/>
    <property type="match status" value="1"/>
</dbReference>
<keyword evidence="4" id="KW-0238">DNA-binding</keyword>
<reference evidence="9" key="1">
    <citation type="journal article" date="2023" name="Mol. Phylogenet. Evol.">
        <title>Genome-scale phylogeny and comparative genomics of the fungal order Sordariales.</title>
        <authorList>
            <person name="Hensen N."/>
            <person name="Bonometti L."/>
            <person name="Westerberg I."/>
            <person name="Brannstrom I.O."/>
            <person name="Guillou S."/>
            <person name="Cros-Aarteil S."/>
            <person name="Calhoun S."/>
            <person name="Haridas S."/>
            <person name="Kuo A."/>
            <person name="Mondo S."/>
            <person name="Pangilinan J."/>
            <person name="Riley R."/>
            <person name="LaButti K."/>
            <person name="Andreopoulos B."/>
            <person name="Lipzen A."/>
            <person name="Chen C."/>
            <person name="Yan M."/>
            <person name="Daum C."/>
            <person name="Ng V."/>
            <person name="Clum A."/>
            <person name="Steindorff A."/>
            <person name="Ohm R.A."/>
            <person name="Martin F."/>
            <person name="Silar P."/>
            <person name="Natvig D.O."/>
            <person name="Lalanne C."/>
            <person name="Gautier V."/>
            <person name="Ament-Velasquez S.L."/>
            <person name="Kruys A."/>
            <person name="Hutchinson M.I."/>
            <person name="Powell A.J."/>
            <person name="Barry K."/>
            <person name="Miller A.N."/>
            <person name="Grigoriev I.V."/>
            <person name="Debuchy R."/>
            <person name="Gladieux P."/>
            <person name="Hiltunen Thoren M."/>
            <person name="Johannesson H."/>
        </authorList>
    </citation>
    <scope>NUCLEOTIDE SEQUENCE</scope>
    <source>
        <strain evidence="9">CBS 757.83</strain>
    </source>
</reference>
<feature type="compositionally biased region" description="Acidic residues" evidence="7">
    <location>
        <begin position="166"/>
        <end position="175"/>
    </location>
</feature>
<evidence type="ECO:0000259" key="8">
    <source>
        <dbReference type="PROSITE" id="PS50048"/>
    </source>
</evidence>
<evidence type="ECO:0000256" key="5">
    <source>
        <dbReference type="ARBA" id="ARBA00023163"/>
    </source>
</evidence>
<dbReference type="AlphaFoldDB" id="A0AAN6Q8F8"/>
<keyword evidence="5" id="KW-0804">Transcription</keyword>
<comment type="subcellular location">
    <subcellularLocation>
        <location evidence="1">Nucleus</location>
    </subcellularLocation>
</comment>
<evidence type="ECO:0000313" key="10">
    <source>
        <dbReference type="Proteomes" id="UP001305647"/>
    </source>
</evidence>
<dbReference type="InterPro" id="IPR001138">
    <property type="entry name" value="Zn2Cys6_DnaBD"/>
</dbReference>
<dbReference type="GO" id="GO:0045944">
    <property type="term" value="P:positive regulation of transcription by RNA polymerase II"/>
    <property type="evidence" value="ECO:0007669"/>
    <property type="project" value="TreeGrafter"/>
</dbReference>
<dbReference type="InterPro" id="IPR036864">
    <property type="entry name" value="Zn2-C6_fun-type_DNA-bd_sf"/>
</dbReference>
<dbReference type="GO" id="GO:0000976">
    <property type="term" value="F:transcription cis-regulatory region binding"/>
    <property type="evidence" value="ECO:0007669"/>
    <property type="project" value="TreeGrafter"/>
</dbReference>
<evidence type="ECO:0000256" key="3">
    <source>
        <dbReference type="ARBA" id="ARBA00023015"/>
    </source>
</evidence>
<dbReference type="PANTHER" id="PTHR37534">
    <property type="entry name" value="TRANSCRIPTIONAL ACTIVATOR PROTEIN UGA3"/>
    <property type="match status" value="1"/>
</dbReference>
<dbReference type="Pfam" id="PF00172">
    <property type="entry name" value="Zn_clus"/>
    <property type="match status" value="1"/>
</dbReference>
<gene>
    <name evidence="9" type="ORF">N658DRAFT_505320</name>
</gene>
<dbReference type="EMBL" id="MU863628">
    <property type="protein sequence ID" value="KAK4103655.1"/>
    <property type="molecule type" value="Genomic_DNA"/>
</dbReference>
<protein>
    <recommendedName>
        <fullName evidence="8">Zn(2)-C6 fungal-type domain-containing protein</fullName>
    </recommendedName>
</protein>
<sequence length="725" mass="80436">MSDYYHHFLSSMVGVGGQPSFNPLDGPGQMSQAPIVPLGTPPLPNPYQSLGYFTGFPEPVMFNAPKAQRSRRKSAPGLDHIKHRRTRSGCYTCRSRRVKCDETRPVCERCRKGKRECMYPEPPAPKSSGSGGSKDSAGQSQQASPTSSRGDDDDDETEQDARLDPIMDEDEDEPESATSQTSAPNFPLRRSSTTSSFGRQRLMAGHRHGSETPSYDGNKSSSPALSAATAVTAGTTGPQTPAGLHFPELSTGATPSRPDWTFLPHELQFYLGYFYDNITHYHYGAVNDADDFFRSILTSLAIRNEALLYAVVGFSAYHHAMKNPNGRINEFLQYYSRSVTLLLECLKKTEKYSVGTLLTILQLATIEEYLGDWVNLMGHQRAAFEVLTHLFTPQSAMQTPVGRAALMWYARYDVFVGIMSNFGTLLSQPWFSAPVEYYESRAAAEPDNVSWKIEACSAQLRLASMEMSLLIAKAAKQEITADEYVAGHRRLSAFFGNGRSTWDPALTDTAYLVNDLAGKHTPNPDDIVDPFAPGILFRPPLFASTLLTCEFHSVALMHGSQNAKQLTEEDRARLMEHAYAILQICQTVELWSHSPPGSLIILHSSLAIAALYVRRDPKHYMWIRRKFALLETLGYISPITMRTRMAELFNDESCIRWWLPNDEGFSPLLQNIRAIADERNAMAVSTQSERLQQIHAVFSTMKIGHDDGDDNDGARAGVGGKGPTA</sequence>
<evidence type="ECO:0000256" key="4">
    <source>
        <dbReference type="ARBA" id="ARBA00023125"/>
    </source>
</evidence>
<keyword evidence="6" id="KW-0539">Nucleus</keyword>
<organism evidence="9 10">
    <name type="scientific">Parathielavia hyrcaniae</name>
    <dbReference type="NCBI Taxonomy" id="113614"/>
    <lineage>
        <taxon>Eukaryota</taxon>
        <taxon>Fungi</taxon>
        <taxon>Dikarya</taxon>
        <taxon>Ascomycota</taxon>
        <taxon>Pezizomycotina</taxon>
        <taxon>Sordariomycetes</taxon>
        <taxon>Sordariomycetidae</taxon>
        <taxon>Sordariales</taxon>
        <taxon>Chaetomiaceae</taxon>
        <taxon>Parathielavia</taxon>
    </lineage>
</organism>
<accession>A0AAN6Q8F8</accession>
<dbReference type="SUPFAM" id="SSF57701">
    <property type="entry name" value="Zn2/Cys6 DNA-binding domain"/>
    <property type="match status" value="1"/>
</dbReference>
<dbReference type="GO" id="GO:0008270">
    <property type="term" value="F:zinc ion binding"/>
    <property type="evidence" value="ECO:0007669"/>
    <property type="project" value="InterPro"/>
</dbReference>
<dbReference type="PROSITE" id="PS50048">
    <property type="entry name" value="ZN2_CY6_FUNGAL_2"/>
    <property type="match status" value="1"/>
</dbReference>
<feature type="region of interest" description="Disordered" evidence="7">
    <location>
        <begin position="703"/>
        <end position="725"/>
    </location>
</feature>
<evidence type="ECO:0000256" key="2">
    <source>
        <dbReference type="ARBA" id="ARBA00022833"/>
    </source>
</evidence>
<name>A0AAN6Q8F8_9PEZI</name>
<keyword evidence="3" id="KW-0805">Transcription regulation</keyword>
<dbReference type="GO" id="GO:0000981">
    <property type="term" value="F:DNA-binding transcription factor activity, RNA polymerase II-specific"/>
    <property type="evidence" value="ECO:0007669"/>
    <property type="project" value="InterPro"/>
</dbReference>
<dbReference type="CDD" id="cd00067">
    <property type="entry name" value="GAL4"/>
    <property type="match status" value="1"/>
</dbReference>
<reference evidence="9" key="2">
    <citation type="submission" date="2023-05" db="EMBL/GenBank/DDBJ databases">
        <authorList>
            <consortium name="Lawrence Berkeley National Laboratory"/>
            <person name="Steindorff A."/>
            <person name="Hensen N."/>
            <person name="Bonometti L."/>
            <person name="Westerberg I."/>
            <person name="Brannstrom I.O."/>
            <person name="Guillou S."/>
            <person name="Cros-Aarteil S."/>
            <person name="Calhoun S."/>
            <person name="Haridas S."/>
            <person name="Kuo A."/>
            <person name="Mondo S."/>
            <person name="Pangilinan J."/>
            <person name="Riley R."/>
            <person name="Labutti K."/>
            <person name="Andreopoulos B."/>
            <person name="Lipzen A."/>
            <person name="Chen C."/>
            <person name="Yanf M."/>
            <person name="Daum C."/>
            <person name="Ng V."/>
            <person name="Clum A."/>
            <person name="Ohm R."/>
            <person name="Martin F."/>
            <person name="Silar P."/>
            <person name="Natvig D."/>
            <person name="Lalanne C."/>
            <person name="Gautier V."/>
            <person name="Ament-Velasquez S.L."/>
            <person name="Kruys A."/>
            <person name="Hutchinson M.I."/>
            <person name="Powell A.J."/>
            <person name="Barry K."/>
            <person name="Miller A.N."/>
            <person name="Grigoriev I.V."/>
            <person name="Debuchy R."/>
            <person name="Gladieux P."/>
            <person name="Thoren M.H."/>
            <person name="Johannesson H."/>
        </authorList>
    </citation>
    <scope>NUCLEOTIDE SEQUENCE</scope>
    <source>
        <strain evidence="9">CBS 757.83</strain>
    </source>
</reference>
<dbReference type="Gene3D" id="4.10.240.10">
    <property type="entry name" value="Zn(2)-C6 fungal-type DNA-binding domain"/>
    <property type="match status" value="1"/>
</dbReference>
<feature type="region of interest" description="Disordered" evidence="7">
    <location>
        <begin position="116"/>
        <end position="250"/>
    </location>
</feature>
<feature type="compositionally biased region" description="Low complexity" evidence="7">
    <location>
        <begin position="133"/>
        <end position="144"/>
    </location>
</feature>
<dbReference type="Pfam" id="PF11951">
    <property type="entry name" value="Fungal_trans_2"/>
    <property type="match status" value="1"/>
</dbReference>
<dbReference type="Proteomes" id="UP001305647">
    <property type="component" value="Unassembled WGS sequence"/>
</dbReference>
<dbReference type="PROSITE" id="PS00463">
    <property type="entry name" value="ZN2_CY6_FUNGAL_1"/>
    <property type="match status" value="1"/>
</dbReference>